<evidence type="ECO:0008006" key="2">
    <source>
        <dbReference type="Google" id="ProtNLM"/>
    </source>
</evidence>
<reference evidence="1" key="1">
    <citation type="journal article" date="2015" name="Nature">
        <title>Complex archaea that bridge the gap between prokaryotes and eukaryotes.</title>
        <authorList>
            <person name="Spang A."/>
            <person name="Saw J.H."/>
            <person name="Jorgensen S.L."/>
            <person name="Zaremba-Niedzwiedzka K."/>
            <person name="Martijn J."/>
            <person name="Lind A.E."/>
            <person name="van Eijk R."/>
            <person name="Schleper C."/>
            <person name="Guy L."/>
            <person name="Ettema T.J."/>
        </authorList>
    </citation>
    <scope>NUCLEOTIDE SEQUENCE</scope>
</reference>
<evidence type="ECO:0000313" key="1">
    <source>
        <dbReference type="EMBL" id="KKM60514.1"/>
    </source>
</evidence>
<protein>
    <recommendedName>
        <fullName evidence="2">HTH cro/C1-type domain-containing protein</fullName>
    </recommendedName>
</protein>
<name>A0A0F9IT29_9ZZZZ</name>
<gene>
    <name evidence="1" type="ORF">LCGC14_1541090</name>
</gene>
<dbReference type="AlphaFoldDB" id="A0A0F9IT29"/>
<organism evidence="1">
    <name type="scientific">marine sediment metagenome</name>
    <dbReference type="NCBI Taxonomy" id="412755"/>
    <lineage>
        <taxon>unclassified sequences</taxon>
        <taxon>metagenomes</taxon>
        <taxon>ecological metagenomes</taxon>
    </lineage>
</organism>
<comment type="caution">
    <text evidence="1">The sequence shown here is derived from an EMBL/GenBank/DDBJ whole genome shotgun (WGS) entry which is preliminary data.</text>
</comment>
<proteinExistence type="predicted"/>
<sequence>MFLVGYRTDTFWHFCVALLFTKVYDGFVMSIELVSNIGTRVLQELERRDWTPGDLAYYTRRAGRKVPEHKVRRWVEGRKVWVEDAVTVADTLEISLDELLRGPEWRAPDLPGIAVQQDSQLVGSTA</sequence>
<dbReference type="EMBL" id="LAZR01011665">
    <property type="protein sequence ID" value="KKM60514.1"/>
    <property type="molecule type" value="Genomic_DNA"/>
</dbReference>
<accession>A0A0F9IT29</accession>